<feature type="binding site" description="axial binding residue" evidence="6">
    <location>
        <position position="501"/>
    </location>
    <ligand>
        <name>heme</name>
        <dbReference type="ChEBI" id="CHEBI:30413"/>
    </ligand>
    <ligandPart>
        <name>Fe</name>
        <dbReference type="ChEBI" id="CHEBI:18248"/>
    </ligandPart>
</feature>
<comment type="caution">
    <text evidence="8">The sequence shown here is derived from an EMBL/GenBank/DDBJ whole genome shotgun (WGS) entry which is preliminary data.</text>
</comment>
<dbReference type="Pfam" id="PF00067">
    <property type="entry name" value="p450"/>
    <property type="match status" value="2"/>
</dbReference>
<keyword evidence="5 6" id="KW-0408">Iron</keyword>
<dbReference type="GO" id="GO:0016705">
    <property type="term" value="F:oxidoreductase activity, acting on paired donors, with incorporation or reduction of molecular oxygen"/>
    <property type="evidence" value="ECO:0007669"/>
    <property type="project" value="InterPro"/>
</dbReference>
<dbReference type="InterPro" id="IPR050121">
    <property type="entry name" value="Cytochrome_P450_monoxygenase"/>
</dbReference>
<evidence type="ECO:0000256" key="6">
    <source>
        <dbReference type="PIRSR" id="PIRSR602401-1"/>
    </source>
</evidence>
<keyword evidence="9" id="KW-1185">Reference proteome</keyword>
<evidence type="ECO:0000256" key="5">
    <source>
        <dbReference type="ARBA" id="ARBA00023004"/>
    </source>
</evidence>
<dbReference type="EMBL" id="JAUKUD010000002">
    <property type="protein sequence ID" value="KAK0751289.1"/>
    <property type="molecule type" value="Genomic_DNA"/>
</dbReference>
<evidence type="ECO:0000313" key="9">
    <source>
        <dbReference type="Proteomes" id="UP001172155"/>
    </source>
</evidence>
<accession>A0AA40K9R5</accession>
<keyword evidence="7" id="KW-0560">Oxidoreductase</keyword>
<gene>
    <name evidence="8" type="ORF">B0T18DRAFT_456870</name>
</gene>
<dbReference type="PRINTS" id="PR00385">
    <property type="entry name" value="P450"/>
</dbReference>
<dbReference type="GO" id="GO:0020037">
    <property type="term" value="F:heme binding"/>
    <property type="evidence" value="ECO:0007669"/>
    <property type="project" value="InterPro"/>
</dbReference>
<comment type="cofactor">
    <cofactor evidence="1 6">
        <name>heme</name>
        <dbReference type="ChEBI" id="CHEBI:30413"/>
    </cofactor>
</comment>
<evidence type="ECO:0000313" key="8">
    <source>
        <dbReference type="EMBL" id="KAK0751289.1"/>
    </source>
</evidence>
<evidence type="ECO:0000256" key="7">
    <source>
        <dbReference type="RuleBase" id="RU000461"/>
    </source>
</evidence>
<dbReference type="InterPro" id="IPR002401">
    <property type="entry name" value="Cyt_P450_E_grp-I"/>
</dbReference>
<dbReference type="SUPFAM" id="SSF48264">
    <property type="entry name" value="Cytochrome P450"/>
    <property type="match status" value="1"/>
</dbReference>
<keyword evidence="3 6" id="KW-0349">Heme</keyword>
<keyword evidence="4 6" id="KW-0479">Metal-binding</keyword>
<keyword evidence="7" id="KW-0503">Monooxygenase</keyword>
<dbReference type="GO" id="GO:0004497">
    <property type="term" value="F:monooxygenase activity"/>
    <property type="evidence" value="ECO:0007669"/>
    <property type="project" value="UniProtKB-KW"/>
</dbReference>
<evidence type="ECO:0000256" key="3">
    <source>
        <dbReference type="ARBA" id="ARBA00022617"/>
    </source>
</evidence>
<dbReference type="InterPro" id="IPR017972">
    <property type="entry name" value="Cyt_P450_CS"/>
</dbReference>
<dbReference type="InterPro" id="IPR036396">
    <property type="entry name" value="Cyt_P450_sf"/>
</dbReference>
<dbReference type="Proteomes" id="UP001172155">
    <property type="component" value="Unassembled WGS sequence"/>
</dbReference>
<sequence length="554" mass="61558">MEYSTHLAIAFGLLSLVYYLYTLTLPRPLGHIPYERHNVRRPFGDMPGIVRLGRETGSLSPGMFDIARRLNTPLAQVLTPGFVQPFLVLNDPRECEDILLRRNREFDRSPTTTRLFAPLVPHSTLAQLTTPALRAQKRLWADAMNADFLRRAVAPNIHAAALDLIELWTLRAALTPDLPISVSRDFNHAALDAIWVAVLGSHPGITRRAITDLSPTPSSPPSPDALRRLRSAAVIEAAMESAHHLVHASMNSVLSRLTILRIRLSPTFRRFSATLDAEIRRLMTESVARLATEKTETDTCAMDLVLRRALRQDPPPRDPTTDPAMLEELLLLLMAGHDSTANTLGWFVKLMASHQEVQARLREAVRRLPEGVDAAGILDANVPYLDAVMEETARVSGTAAVVARQAVVETTVLGYRVPKGANVLLNTHIMEEPGVVEEGVRSMTSQAAQGRRGRGGLEGEAGRGMGEFRPERWLVVGEEGEEVFDGNALPGLIFGGGLRGCFGKRLAMQELRIFIFHLMYNFEFLPLPEELQDMSASERIFRQPNMCHVRLRKL</sequence>
<protein>
    <submittedName>
        <fullName evidence="8">Cytochrome P450</fullName>
    </submittedName>
</protein>
<dbReference type="PANTHER" id="PTHR24305:SF232">
    <property type="entry name" value="P450, PUTATIVE (EUROFUNG)-RELATED"/>
    <property type="match status" value="1"/>
</dbReference>
<dbReference type="InterPro" id="IPR001128">
    <property type="entry name" value="Cyt_P450"/>
</dbReference>
<dbReference type="AlphaFoldDB" id="A0AA40K9R5"/>
<proteinExistence type="inferred from homology"/>
<dbReference type="GO" id="GO:0005506">
    <property type="term" value="F:iron ion binding"/>
    <property type="evidence" value="ECO:0007669"/>
    <property type="project" value="InterPro"/>
</dbReference>
<evidence type="ECO:0000256" key="2">
    <source>
        <dbReference type="ARBA" id="ARBA00010617"/>
    </source>
</evidence>
<dbReference type="PRINTS" id="PR00463">
    <property type="entry name" value="EP450I"/>
</dbReference>
<comment type="similarity">
    <text evidence="2 7">Belongs to the cytochrome P450 family.</text>
</comment>
<name>A0AA40K9R5_9PEZI</name>
<dbReference type="Gene3D" id="1.10.630.10">
    <property type="entry name" value="Cytochrome P450"/>
    <property type="match status" value="1"/>
</dbReference>
<reference evidence="8" key="1">
    <citation type="submission" date="2023-06" db="EMBL/GenBank/DDBJ databases">
        <title>Genome-scale phylogeny and comparative genomics of the fungal order Sordariales.</title>
        <authorList>
            <consortium name="Lawrence Berkeley National Laboratory"/>
            <person name="Hensen N."/>
            <person name="Bonometti L."/>
            <person name="Westerberg I."/>
            <person name="Brannstrom I.O."/>
            <person name="Guillou S."/>
            <person name="Cros-Aarteil S."/>
            <person name="Calhoun S."/>
            <person name="Haridas S."/>
            <person name="Kuo A."/>
            <person name="Mondo S."/>
            <person name="Pangilinan J."/>
            <person name="Riley R."/>
            <person name="LaButti K."/>
            <person name="Andreopoulos B."/>
            <person name="Lipzen A."/>
            <person name="Chen C."/>
            <person name="Yanf M."/>
            <person name="Daum C."/>
            <person name="Ng V."/>
            <person name="Clum A."/>
            <person name="Steindorff A."/>
            <person name="Ohm R."/>
            <person name="Martin F."/>
            <person name="Silar P."/>
            <person name="Natvig D."/>
            <person name="Lalanne C."/>
            <person name="Gautier V."/>
            <person name="Ament-velasquez S.L."/>
            <person name="Kruys A."/>
            <person name="Hutchinson M.I."/>
            <person name="Powell A.J."/>
            <person name="Barry K."/>
            <person name="Miller A.N."/>
            <person name="Grigoriev I.V."/>
            <person name="Debuchy R."/>
            <person name="Gladieux P."/>
            <person name="Thoren M.H."/>
            <person name="Johannesson H."/>
        </authorList>
    </citation>
    <scope>NUCLEOTIDE SEQUENCE</scope>
    <source>
        <strain evidence="8">SMH3187-1</strain>
    </source>
</reference>
<dbReference type="PROSITE" id="PS00086">
    <property type="entry name" value="CYTOCHROME_P450"/>
    <property type="match status" value="1"/>
</dbReference>
<evidence type="ECO:0000256" key="4">
    <source>
        <dbReference type="ARBA" id="ARBA00022723"/>
    </source>
</evidence>
<evidence type="ECO:0000256" key="1">
    <source>
        <dbReference type="ARBA" id="ARBA00001971"/>
    </source>
</evidence>
<dbReference type="PANTHER" id="PTHR24305">
    <property type="entry name" value="CYTOCHROME P450"/>
    <property type="match status" value="1"/>
</dbReference>
<organism evidence="8 9">
    <name type="scientific">Schizothecium vesticola</name>
    <dbReference type="NCBI Taxonomy" id="314040"/>
    <lineage>
        <taxon>Eukaryota</taxon>
        <taxon>Fungi</taxon>
        <taxon>Dikarya</taxon>
        <taxon>Ascomycota</taxon>
        <taxon>Pezizomycotina</taxon>
        <taxon>Sordariomycetes</taxon>
        <taxon>Sordariomycetidae</taxon>
        <taxon>Sordariales</taxon>
        <taxon>Schizotheciaceae</taxon>
        <taxon>Schizothecium</taxon>
    </lineage>
</organism>